<dbReference type="PANTHER" id="PTHR31517:SF59">
    <property type="entry name" value="PEROXIDASE"/>
    <property type="match status" value="1"/>
</dbReference>
<proteinExistence type="inferred from homology"/>
<evidence type="ECO:0000256" key="12">
    <source>
        <dbReference type="ARBA" id="ARBA00023324"/>
    </source>
</evidence>
<dbReference type="Proteomes" id="UP000290289">
    <property type="component" value="Chromosome 2"/>
</dbReference>
<name>A0A498KGN3_MALDO</name>
<feature type="binding site" evidence="13">
    <location>
        <position position="28"/>
    </location>
    <ligand>
        <name>Ca(2+)</name>
        <dbReference type="ChEBI" id="CHEBI:29108"/>
        <label>1</label>
    </ligand>
</feature>
<dbReference type="STRING" id="3750.A0A498KGN3"/>
<protein>
    <recommendedName>
        <fullName evidence="4">peroxidase</fullName>
        <ecNumber evidence="4">1.11.1.7</ecNumber>
    </recommendedName>
</protein>
<dbReference type="GO" id="GO:0046872">
    <property type="term" value="F:metal ion binding"/>
    <property type="evidence" value="ECO:0007669"/>
    <property type="project" value="UniProtKB-KW"/>
</dbReference>
<keyword evidence="7" id="KW-0349">Heme</keyword>
<evidence type="ECO:0000256" key="8">
    <source>
        <dbReference type="ARBA" id="ARBA00022723"/>
    </source>
</evidence>
<evidence type="ECO:0000256" key="9">
    <source>
        <dbReference type="ARBA" id="ARBA00022837"/>
    </source>
</evidence>
<feature type="binding site" evidence="13">
    <location>
        <position position="14"/>
    </location>
    <ligand>
        <name>Ca(2+)</name>
        <dbReference type="ChEBI" id="CHEBI:29108"/>
        <label>1</label>
    </ligand>
</feature>
<sequence>MSLYGLKEAPRGCDASILIYSTRRKPSEKLAVPNLTVRGYELIDEIKKSLEAACPSTVCSDIVTLATGDSVVLAGGPNYTAPTGRRDGLVSNPNNVKLHTSSNPTTFLDQNTSSTFDNQLYNHILLKRGVLQIDQELASDTPGSGWKCRRNKEKG</sequence>
<dbReference type="GO" id="GO:0042744">
    <property type="term" value="P:hydrogen peroxide catabolic process"/>
    <property type="evidence" value="ECO:0007669"/>
    <property type="project" value="UniProtKB-KW"/>
</dbReference>
<feature type="domain" description="Plant heme peroxidase family profile" evidence="15">
    <location>
        <begin position="11"/>
        <end position="143"/>
    </location>
</feature>
<dbReference type="InterPro" id="IPR010255">
    <property type="entry name" value="Haem_peroxidase_sf"/>
</dbReference>
<keyword evidence="17" id="KW-1185">Reference proteome</keyword>
<evidence type="ECO:0000256" key="3">
    <source>
        <dbReference type="ARBA" id="ARBA00002322"/>
    </source>
</evidence>
<dbReference type="AlphaFoldDB" id="A0A498KGN3"/>
<comment type="cofactor">
    <cofactor evidence="2">
        <name>heme b</name>
        <dbReference type="ChEBI" id="CHEBI:60344"/>
    </cofactor>
</comment>
<keyword evidence="5" id="KW-0964">Secreted</keyword>
<evidence type="ECO:0000256" key="10">
    <source>
        <dbReference type="ARBA" id="ARBA00023002"/>
    </source>
</evidence>
<dbReference type="GO" id="GO:0020037">
    <property type="term" value="F:heme binding"/>
    <property type="evidence" value="ECO:0007669"/>
    <property type="project" value="InterPro"/>
</dbReference>
<keyword evidence="8 13" id="KW-0479">Metal-binding</keyword>
<evidence type="ECO:0000259" key="15">
    <source>
        <dbReference type="PROSITE" id="PS50873"/>
    </source>
</evidence>
<dbReference type="PRINTS" id="PR00461">
    <property type="entry name" value="PLPEROXIDASE"/>
</dbReference>
<evidence type="ECO:0000313" key="17">
    <source>
        <dbReference type="Proteomes" id="UP000290289"/>
    </source>
</evidence>
<accession>A0A498KGN3</accession>
<evidence type="ECO:0000256" key="4">
    <source>
        <dbReference type="ARBA" id="ARBA00012313"/>
    </source>
</evidence>
<evidence type="ECO:0000313" key="16">
    <source>
        <dbReference type="EMBL" id="RXI06351.1"/>
    </source>
</evidence>
<evidence type="ECO:0000256" key="1">
    <source>
        <dbReference type="ARBA" id="ARBA00000189"/>
    </source>
</evidence>
<dbReference type="PRINTS" id="PR00458">
    <property type="entry name" value="PEROXIDASE"/>
</dbReference>
<dbReference type="GO" id="GO:0140825">
    <property type="term" value="F:lactoperoxidase activity"/>
    <property type="evidence" value="ECO:0007669"/>
    <property type="project" value="UniProtKB-EC"/>
</dbReference>
<evidence type="ECO:0000256" key="2">
    <source>
        <dbReference type="ARBA" id="ARBA00001970"/>
    </source>
</evidence>
<dbReference type="Gene3D" id="1.10.520.10">
    <property type="match status" value="1"/>
</dbReference>
<comment type="function">
    <text evidence="3">Removal of H(2)O(2), oxidation of toxic reductants, biosynthesis and degradation of lignin, suberization, auxin catabolism, response to environmental stresses such as wounding, pathogen attack and oxidative stress. These functions might be dependent on each isozyme/isoform in each plant tissue.</text>
</comment>
<evidence type="ECO:0000256" key="14">
    <source>
        <dbReference type="RuleBase" id="RU004241"/>
    </source>
</evidence>
<comment type="cofactor">
    <cofactor evidence="13">
        <name>Ca(2+)</name>
        <dbReference type="ChEBI" id="CHEBI:29108"/>
    </cofactor>
    <text evidence="13">Binds 2 calcium ions per subunit.</text>
</comment>
<evidence type="ECO:0000256" key="11">
    <source>
        <dbReference type="ARBA" id="ARBA00023004"/>
    </source>
</evidence>
<reference evidence="16 17" key="1">
    <citation type="submission" date="2018-10" db="EMBL/GenBank/DDBJ databases">
        <title>A high-quality apple genome assembly.</title>
        <authorList>
            <person name="Hu J."/>
        </authorList>
    </citation>
    <scope>NUCLEOTIDE SEQUENCE [LARGE SCALE GENOMIC DNA]</scope>
    <source>
        <strain evidence="17">cv. HFTH1</strain>
        <tissue evidence="16">Young leaf</tissue>
    </source>
</reference>
<dbReference type="EC" id="1.11.1.7" evidence="4"/>
<comment type="caution">
    <text evidence="16">The sequence shown here is derived from an EMBL/GenBank/DDBJ whole genome shotgun (WGS) entry which is preliminary data.</text>
</comment>
<dbReference type="InterPro" id="IPR002016">
    <property type="entry name" value="Haem_peroxidase"/>
</dbReference>
<gene>
    <name evidence="16" type="ORF">DVH24_018393</name>
</gene>
<dbReference type="SUPFAM" id="SSF48113">
    <property type="entry name" value="Heme-dependent peroxidases"/>
    <property type="match status" value="1"/>
</dbReference>
<feature type="binding site" evidence="13">
    <location>
        <position position="12"/>
    </location>
    <ligand>
        <name>Ca(2+)</name>
        <dbReference type="ChEBI" id="CHEBI:29108"/>
        <label>1</label>
    </ligand>
</feature>
<keyword evidence="11" id="KW-0408">Iron</keyword>
<dbReference type="PANTHER" id="PTHR31517">
    <property type="match status" value="1"/>
</dbReference>
<dbReference type="Gene3D" id="1.10.420.10">
    <property type="entry name" value="Peroxidase, domain 2"/>
    <property type="match status" value="1"/>
</dbReference>
<keyword evidence="9 13" id="KW-0106">Calcium</keyword>
<evidence type="ECO:0000256" key="6">
    <source>
        <dbReference type="ARBA" id="ARBA00022559"/>
    </source>
</evidence>
<keyword evidence="10" id="KW-0560">Oxidoreductase</keyword>
<dbReference type="Pfam" id="PF00141">
    <property type="entry name" value="peroxidase"/>
    <property type="match status" value="1"/>
</dbReference>
<dbReference type="PROSITE" id="PS50873">
    <property type="entry name" value="PEROXIDASE_4"/>
    <property type="match status" value="1"/>
</dbReference>
<evidence type="ECO:0000256" key="7">
    <source>
        <dbReference type="ARBA" id="ARBA00022617"/>
    </source>
</evidence>
<comment type="catalytic activity">
    <reaction evidence="1">
        <text>2 a phenolic donor + H2O2 = 2 a phenolic radical donor + 2 H2O</text>
        <dbReference type="Rhea" id="RHEA:56136"/>
        <dbReference type="ChEBI" id="CHEBI:15377"/>
        <dbReference type="ChEBI" id="CHEBI:16240"/>
        <dbReference type="ChEBI" id="CHEBI:139520"/>
        <dbReference type="ChEBI" id="CHEBI:139521"/>
        <dbReference type="EC" id="1.11.1.7"/>
    </reaction>
</comment>
<keyword evidence="12" id="KW-0376">Hydrogen peroxide</keyword>
<keyword evidence="6" id="KW-0575">Peroxidase</keyword>
<dbReference type="InterPro" id="IPR000823">
    <property type="entry name" value="Peroxidase_pln"/>
</dbReference>
<evidence type="ECO:0000256" key="5">
    <source>
        <dbReference type="ARBA" id="ARBA00022525"/>
    </source>
</evidence>
<comment type="similarity">
    <text evidence="14">Belongs to the peroxidase family.</text>
</comment>
<dbReference type="EMBL" id="RDQH01000328">
    <property type="protein sequence ID" value="RXI06351.1"/>
    <property type="molecule type" value="Genomic_DNA"/>
</dbReference>
<feature type="binding site" evidence="13">
    <location>
        <position position="16"/>
    </location>
    <ligand>
        <name>Ca(2+)</name>
        <dbReference type="ChEBI" id="CHEBI:29108"/>
        <label>1</label>
    </ligand>
</feature>
<dbReference type="GO" id="GO:0006979">
    <property type="term" value="P:response to oxidative stress"/>
    <property type="evidence" value="ECO:0007669"/>
    <property type="project" value="InterPro"/>
</dbReference>
<organism evidence="16 17">
    <name type="scientific">Malus domestica</name>
    <name type="common">Apple</name>
    <name type="synonym">Pyrus malus</name>
    <dbReference type="NCBI Taxonomy" id="3750"/>
    <lineage>
        <taxon>Eukaryota</taxon>
        <taxon>Viridiplantae</taxon>
        <taxon>Streptophyta</taxon>
        <taxon>Embryophyta</taxon>
        <taxon>Tracheophyta</taxon>
        <taxon>Spermatophyta</taxon>
        <taxon>Magnoliopsida</taxon>
        <taxon>eudicotyledons</taxon>
        <taxon>Gunneridae</taxon>
        <taxon>Pentapetalae</taxon>
        <taxon>rosids</taxon>
        <taxon>fabids</taxon>
        <taxon>Rosales</taxon>
        <taxon>Rosaceae</taxon>
        <taxon>Amygdaloideae</taxon>
        <taxon>Maleae</taxon>
        <taxon>Malus</taxon>
    </lineage>
</organism>
<evidence type="ECO:0000256" key="13">
    <source>
        <dbReference type="PIRSR" id="PIRSR600823-3"/>
    </source>
</evidence>